<reference evidence="1" key="1">
    <citation type="submission" date="2014-05" db="EMBL/GenBank/DDBJ databases">
        <authorList>
            <person name="Chronopoulou M."/>
        </authorList>
    </citation>
    <scope>NUCLEOTIDE SEQUENCE</scope>
    <source>
        <tissue evidence="1">Whole organism</tissue>
    </source>
</reference>
<sequence>MRNHKLLVIFEKVQSSYNFIKEHLEQYATVEVMIQYGYCLETFESNTVSLNEAIFTMMHPFYGDLNAHEALFIPQHLKRNSLLGITGQI</sequence>
<organism evidence="1">
    <name type="scientific">Lepeophtheirus salmonis</name>
    <name type="common">Salmon louse</name>
    <name type="synonym">Caligus salmonis</name>
    <dbReference type="NCBI Taxonomy" id="72036"/>
    <lineage>
        <taxon>Eukaryota</taxon>
        <taxon>Metazoa</taxon>
        <taxon>Ecdysozoa</taxon>
        <taxon>Arthropoda</taxon>
        <taxon>Crustacea</taxon>
        <taxon>Multicrustacea</taxon>
        <taxon>Hexanauplia</taxon>
        <taxon>Copepoda</taxon>
        <taxon>Siphonostomatoida</taxon>
        <taxon>Caligidae</taxon>
        <taxon>Lepeophtheirus</taxon>
    </lineage>
</organism>
<dbReference type="AlphaFoldDB" id="A0A0K2TW97"/>
<protein>
    <submittedName>
        <fullName evidence="1">Uncharacterized protein</fullName>
    </submittedName>
</protein>
<dbReference type="OrthoDB" id="6429365at2759"/>
<dbReference type="EMBL" id="HACA01012576">
    <property type="protein sequence ID" value="CDW29937.1"/>
    <property type="molecule type" value="Transcribed_RNA"/>
</dbReference>
<accession>A0A0K2TW97</accession>
<name>A0A0K2TW97_LEPSM</name>
<proteinExistence type="predicted"/>
<evidence type="ECO:0000313" key="1">
    <source>
        <dbReference type="EMBL" id="CDW29937.1"/>
    </source>
</evidence>